<protein>
    <submittedName>
        <fullName evidence="1">Uncharacterized protein</fullName>
    </submittedName>
</protein>
<accession>A0AA40LGH4</accession>
<dbReference type="Proteomes" id="UP001177744">
    <property type="component" value="Unassembled WGS sequence"/>
</dbReference>
<evidence type="ECO:0000313" key="2">
    <source>
        <dbReference type="Proteomes" id="UP001177744"/>
    </source>
</evidence>
<keyword evidence="2" id="KW-1185">Reference proteome</keyword>
<reference evidence="1" key="1">
    <citation type="submission" date="2023-06" db="EMBL/GenBank/DDBJ databases">
        <title>Reference genome for the Northern bat (Eptesicus nilssonii), a most northern bat species.</title>
        <authorList>
            <person name="Laine V.N."/>
            <person name="Pulliainen A.T."/>
            <person name="Lilley T.M."/>
        </authorList>
    </citation>
    <scope>NUCLEOTIDE SEQUENCE</scope>
    <source>
        <strain evidence="1">BLF_Eptnil</strain>
        <tissue evidence="1">Kidney</tissue>
    </source>
</reference>
<dbReference type="EMBL" id="JAULJE010000020">
    <property type="protein sequence ID" value="KAK1330748.1"/>
    <property type="molecule type" value="Genomic_DNA"/>
</dbReference>
<evidence type="ECO:0000313" key="1">
    <source>
        <dbReference type="EMBL" id="KAK1330748.1"/>
    </source>
</evidence>
<dbReference type="AlphaFoldDB" id="A0AA40LGH4"/>
<proteinExistence type="predicted"/>
<gene>
    <name evidence="1" type="ORF">QTO34_008686</name>
</gene>
<sequence length="62" mass="7100">MGLQKFLKPLATFSFANHTIQIHQDWRQLGITAVIWDVTSFQTKPQCLQGPRLRQPLSAAKH</sequence>
<name>A0AA40LGH4_CNENI</name>
<organism evidence="1 2">
    <name type="scientific">Cnephaeus nilssonii</name>
    <name type="common">Northern bat</name>
    <name type="synonym">Eptesicus nilssonii</name>
    <dbReference type="NCBI Taxonomy" id="3371016"/>
    <lineage>
        <taxon>Eukaryota</taxon>
        <taxon>Metazoa</taxon>
        <taxon>Chordata</taxon>
        <taxon>Craniata</taxon>
        <taxon>Vertebrata</taxon>
        <taxon>Euteleostomi</taxon>
        <taxon>Mammalia</taxon>
        <taxon>Eutheria</taxon>
        <taxon>Laurasiatheria</taxon>
        <taxon>Chiroptera</taxon>
        <taxon>Yangochiroptera</taxon>
        <taxon>Vespertilionidae</taxon>
        <taxon>Cnephaeus</taxon>
    </lineage>
</organism>
<comment type="caution">
    <text evidence="1">The sequence shown here is derived from an EMBL/GenBank/DDBJ whole genome shotgun (WGS) entry which is preliminary data.</text>
</comment>